<protein>
    <submittedName>
        <fullName evidence="1">Uncharacterized protein</fullName>
    </submittedName>
</protein>
<reference evidence="1" key="1">
    <citation type="submission" date="2016-01" db="EMBL/GenBank/DDBJ databases">
        <authorList>
            <person name="Peeters C."/>
        </authorList>
    </citation>
    <scope>NUCLEOTIDE SEQUENCE</scope>
    <source>
        <strain evidence="1">LMG 29321</strain>
    </source>
</reference>
<keyword evidence="2" id="KW-1185">Reference proteome</keyword>
<evidence type="ECO:0000313" key="1">
    <source>
        <dbReference type="EMBL" id="SAK53306.1"/>
    </source>
</evidence>
<evidence type="ECO:0000313" key="2">
    <source>
        <dbReference type="Proteomes" id="UP000071859"/>
    </source>
</evidence>
<dbReference type="EMBL" id="FCOX02000004">
    <property type="protein sequence ID" value="SAK53306.1"/>
    <property type="molecule type" value="Genomic_DNA"/>
</dbReference>
<accession>A0A158A6P7</accession>
<dbReference type="AlphaFoldDB" id="A0A158A6P7"/>
<proteinExistence type="predicted"/>
<comment type="caution">
    <text evidence="1">The sequence shown here is derived from an EMBL/GenBank/DDBJ whole genome shotgun (WGS) entry which is preliminary data.</text>
</comment>
<name>A0A158A6P7_9BURK</name>
<gene>
    <name evidence="1" type="ORF">AWB78_01313</name>
</gene>
<dbReference type="Proteomes" id="UP000071859">
    <property type="component" value="Unassembled WGS sequence"/>
</dbReference>
<sequence>MILAKTMSLADYATSQVKAEADDAQWAFEDAKEAAAKEVTFDDVLEELTELPEARKIAVMSQIECDPRHFAYRLEAAFTDAIEAIAKRRATETLRI</sequence>
<organism evidence="1 2">
    <name type="scientific">Caballeronia calidae</name>
    <dbReference type="NCBI Taxonomy" id="1777139"/>
    <lineage>
        <taxon>Bacteria</taxon>
        <taxon>Pseudomonadati</taxon>
        <taxon>Pseudomonadota</taxon>
        <taxon>Betaproteobacteria</taxon>
        <taxon>Burkholderiales</taxon>
        <taxon>Burkholderiaceae</taxon>
        <taxon>Caballeronia</taxon>
    </lineage>
</organism>